<accession>A0A4Y2ELV7</accession>
<name>A0A4Y2ELV7_ARAVE</name>
<dbReference type="PROSITE" id="PS50082">
    <property type="entry name" value="WD_REPEATS_2"/>
    <property type="match status" value="3"/>
</dbReference>
<evidence type="ECO:0000256" key="5">
    <source>
        <dbReference type="ARBA" id="ARBA00038344"/>
    </source>
</evidence>
<feature type="repeat" description="WD" evidence="6">
    <location>
        <begin position="347"/>
        <end position="389"/>
    </location>
</feature>
<protein>
    <submittedName>
        <fullName evidence="8">Denticleless</fullName>
    </submittedName>
</protein>
<gene>
    <name evidence="8" type="primary">DTL</name>
    <name evidence="8" type="ORF">AVEN_265292_1</name>
</gene>
<dbReference type="InterPro" id="IPR001680">
    <property type="entry name" value="WD40_rpt"/>
</dbReference>
<evidence type="ECO:0000256" key="1">
    <source>
        <dbReference type="ARBA" id="ARBA00004906"/>
    </source>
</evidence>
<feature type="region of interest" description="Disordered" evidence="7">
    <location>
        <begin position="403"/>
        <end position="433"/>
    </location>
</feature>
<dbReference type="GO" id="GO:0030674">
    <property type="term" value="F:protein-macromolecule adaptor activity"/>
    <property type="evidence" value="ECO:0007669"/>
    <property type="project" value="TreeGrafter"/>
</dbReference>
<sequence length="587" mass="64776">MFILPFLNNRQLGVSQRRGLCVSNFQLNLDTLLSKLVCLQDDVFDSHGMVGMTVPPFACKFRKDKDFDLLAVATEEGNILLIDTEYGKDVVKSFVAHHNAIFDICWLSTRNAVITGAGDFLCRLFDIPTCKLISSYKGHTASVRSVDVCNSQNAIFASGSRDGNISVWDRRERSGTNCDKPSILIQSAHSLKHLFSGAKRDSLSYAQSKSSVSAVAFQDEFKLASVGVGDGHVKVWDLRKTYVSNPSRLHMPRYQIKYSNDRTHGCTSLVFDSLYKKLYCCGTANVIYQFDFHSYSNKVVTYSGFKCNSFYVKLAISPDDQYLVCGSSDHRAYIWKTSLPGSPILELPGHSAEVTSVAWSPFNATKLVTSGDDNKIFLWNVKNTDEKVYANDNNVEASAKMYAKENESPSEHVQSTESRRSIGRSFPPLKVESGPSMKSITSFFSPVIQPVSQSVRNKGSLQTTSPSPSHIDPSKCATPVASNQPRSPCKLKNDSDVPVPSLTSHSPTKSSPHGKENSIVEITALDSNSATKSNGQSKRKASEFSRICRYHPRGCGRTRGHTRCGKKIVVLPNPHNIKAYFSPAPGE</sequence>
<keyword evidence="4" id="KW-0833">Ubl conjugation pathway</keyword>
<evidence type="ECO:0000256" key="4">
    <source>
        <dbReference type="ARBA" id="ARBA00022786"/>
    </source>
</evidence>
<dbReference type="Proteomes" id="UP000499080">
    <property type="component" value="Unassembled WGS sequence"/>
</dbReference>
<dbReference type="GO" id="GO:0043161">
    <property type="term" value="P:proteasome-mediated ubiquitin-dependent protein catabolic process"/>
    <property type="evidence" value="ECO:0007669"/>
    <property type="project" value="TreeGrafter"/>
</dbReference>
<keyword evidence="3" id="KW-0677">Repeat</keyword>
<dbReference type="InterPro" id="IPR051865">
    <property type="entry name" value="WD-repeat_CDT2_adapter"/>
</dbReference>
<dbReference type="EMBL" id="BGPR01000622">
    <property type="protein sequence ID" value="GBM28905.1"/>
    <property type="molecule type" value="Genomic_DNA"/>
</dbReference>
<dbReference type="PROSITE" id="PS50294">
    <property type="entry name" value="WD_REPEATS_REGION"/>
    <property type="match status" value="2"/>
</dbReference>
<evidence type="ECO:0000313" key="9">
    <source>
        <dbReference type="Proteomes" id="UP000499080"/>
    </source>
</evidence>
<feature type="repeat" description="WD" evidence="6">
    <location>
        <begin position="136"/>
        <end position="169"/>
    </location>
</feature>
<keyword evidence="2 6" id="KW-0853">WD repeat</keyword>
<evidence type="ECO:0000256" key="2">
    <source>
        <dbReference type="ARBA" id="ARBA00022574"/>
    </source>
</evidence>
<evidence type="ECO:0000256" key="7">
    <source>
        <dbReference type="SAM" id="MobiDB-lite"/>
    </source>
</evidence>
<feature type="compositionally biased region" description="Polar residues" evidence="7">
    <location>
        <begin position="454"/>
        <end position="468"/>
    </location>
</feature>
<feature type="repeat" description="WD" evidence="6">
    <location>
        <begin position="205"/>
        <end position="239"/>
    </location>
</feature>
<dbReference type="PROSITE" id="PS00678">
    <property type="entry name" value="WD_REPEATS_1"/>
    <property type="match status" value="1"/>
</dbReference>
<feature type="region of interest" description="Disordered" evidence="7">
    <location>
        <begin position="524"/>
        <end position="543"/>
    </location>
</feature>
<feature type="region of interest" description="Disordered" evidence="7">
    <location>
        <begin position="454"/>
        <end position="516"/>
    </location>
</feature>
<dbReference type="InterPro" id="IPR036322">
    <property type="entry name" value="WD40_repeat_dom_sf"/>
</dbReference>
<organism evidence="8 9">
    <name type="scientific">Araneus ventricosus</name>
    <name type="common">Orbweaver spider</name>
    <name type="synonym">Epeira ventricosa</name>
    <dbReference type="NCBI Taxonomy" id="182803"/>
    <lineage>
        <taxon>Eukaryota</taxon>
        <taxon>Metazoa</taxon>
        <taxon>Ecdysozoa</taxon>
        <taxon>Arthropoda</taxon>
        <taxon>Chelicerata</taxon>
        <taxon>Arachnida</taxon>
        <taxon>Araneae</taxon>
        <taxon>Araneomorphae</taxon>
        <taxon>Entelegynae</taxon>
        <taxon>Araneoidea</taxon>
        <taxon>Araneidae</taxon>
        <taxon>Araneus</taxon>
    </lineage>
</organism>
<dbReference type="InterPro" id="IPR019775">
    <property type="entry name" value="WD40_repeat_CS"/>
</dbReference>
<comment type="pathway">
    <text evidence="1">Protein modification; protein ubiquitination.</text>
</comment>
<dbReference type="SMART" id="SM00320">
    <property type="entry name" value="WD40"/>
    <property type="match status" value="6"/>
</dbReference>
<dbReference type="PANTHER" id="PTHR22852:SF0">
    <property type="entry name" value="DENTICLELESS PROTEIN HOMOLOG"/>
    <property type="match status" value="1"/>
</dbReference>
<keyword evidence="9" id="KW-1185">Reference proteome</keyword>
<dbReference type="Gene3D" id="2.130.10.10">
    <property type="entry name" value="YVTN repeat-like/Quinoprotein amine dehydrogenase"/>
    <property type="match status" value="2"/>
</dbReference>
<feature type="compositionally biased region" description="Polar residues" evidence="7">
    <location>
        <begin position="525"/>
        <end position="536"/>
    </location>
</feature>
<dbReference type="PANTHER" id="PTHR22852">
    <property type="entry name" value="LETHAL 2 DENTICLELESS PROTEIN RETINOIC ACID-REGULATED NUCLEAR MATRIX-ASSOCIATED PROTEIN"/>
    <property type="match status" value="1"/>
</dbReference>
<comment type="similarity">
    <text evidence="5">Belongs to the WD repeat cdt2 family.</text>
</comment>
<dbReference type="Pfam" id="PF00400">
    <property type="entry name" value="WD40"/>
    <property type="match status" value="5"/>
</dbReference>
<dbReference type="GO" id="GO:0007095">
    <property type="term" value="P:mitotic G2 DNA damage checkpoint signaling"/>
    <property type="evidence" value="ECO:0007669"/>
    <property type="project" value="TreeGrafter"/>
</dbReference>
<evidence type="ECO:0000313" key="8">
    <source>
        <dbReference type="EMBL" id="GBM28905.1"/>
    </source>
</evidence>
<proteinExistence type="inferred from homology"/>
<reference evidence="8 9" key="1">
    <citation type="journal article" date="2019" name="Sci. Rep.">
        <title>Orb-weaving spider Araneus ventricosus genome elucidates the spidroin gene catalogue.</title>
        <authorList>
            <person name="Kono N."/>
            <person name="Nakamura H."/>
            <person name="Ohtoshi R."/>
            <person name="Moran D.A.P."/>
            <person name="Shinohara A."/>
            <person name="Yoshida Y."/>
            <person name="Fujiwara M."/>
            <person name="Mori M."/>
            <person name="Tomita M."/>
            <person name="Arakawa K."/>
        </authorList>
    </citation>
    <scope>NUCLEOTIDE SEQUENCE [LARGE SCALE GENOMIC DNA]</scope>
</reference>
<dbReference type="InterPro" id="IPR015943">
    <property type="entry name" value="WD40/YVTN_repeat-like_dom_sf"/>
</dbReference>
<dbReference type="AlphaFoldDB" id="A0A4Y2ELV7"/>
<evidence type="ECO:0000256" key="6">
    <source>
        <dbReference type="PROSITE-ProRule" id="PRU00221"/>
    </source>
</evidence>
<feature type="compositionally biased region" description="Polar residues" evidence="7">
    <location>
        <begin position="501"/>
        <end position="511"/>
    </location>
</feature>
<dbReference type="OrthoDB" id="1898560at2759"/>
<dbReference type="SUPFAM" id="SSF50978">
    <property type="entry name" value="WD40 repeat-like"/>
    <property type="match status" value="1"/>
</dbReference>
<comment type="caution">
    <text evidence="8">The sequence shown here is derived from an EMBL/GenBank/DDBJ whole genome shotgun (WGS) entry which is preliminary data.</text>
</comment>
<evidence type="ECO:0000256" key="3">
    <source>
        <dbReference type="ARBA" id="ARBA00022737"/>
    </source>
</evidence>
<dbReference type="GO" id="GO:0005634">
    <property type="term" value="C:nucleus"/>
    <property type="evidence" value="ECO:0007669"/>
    <property type="project" value="TreeGrafter"/>
</dbReference>